<gene>
    <name evidence="3" type="ORF">GRAN_1578</name>
</gene>
<protein>
    <submittedName>
        <fullName evidence="3">Uncharacterized protein</fullName>
    </submittedName>
</protein>
<evidence type="ECO:0000313" key="4">
    <source>
        <dbReference type="Proteomes" id="UP000289437"/>
    </source>
</evidence>
<proteinExistence type="predicted"/>
<comment type="caution">
    <text evidence="3">The sequence shown here is derived from an EMBL/GenBank/DDBJ whole genome shotgun (WGS) entry which is preliminary data.</text>
</comment>
<reference evidence="3 4" key="1">
    <citation type="submission" date="2018-11" db="EMBL/GenBank/DDBJ databases">
        <authorList>
            <person name="Mardanov A.V."/>
            <person name="Ravin N.V."/>
            <person name="Dedysh S.N."/>
        </authorList>
    </citation>
    <scope>NUCLEOTIDE SEQUENCE [LARGE SCALE GENOMIC DNA]</scope>
    <source>
        <strain evidence="3 4">AF10</strain>
    </source>
</reference>
<dbReference type="Proteomes" id="UP000289437">
    <property type="component" value="Unassembled WGS sequence"/>
</dbReference>
<sequence length="569" mass="60567">MRYLRPVASSVVVPEGNLRLVLPLFLAFSLMATTPATAQTTPPVQTTPTIPYTLTFVAAPQPSTLPALHSYCLANVSPTQWLILGGRLQGLHQFNPSGNFAGPNTMLWSVNPVAGTSVQVADLSQLSASFADPLTATNQQCEYHPESNAWYIVGGYGVIHATGQYTTFPTIIRIPVSQVAAAATNTTYTAAQRQAAVAGIITNPVNLVTNNALKVTGGSLSHTAAGLEFLAFGQDFEGNYNPFGSFTQTYTNQVLPFVISTTGTANPPAFSIKTYDPITSSDSTMPWNRRDFASGYDVDPTTGLERYSVFGGVFPPGKIAAYDFPVYITGNGVSIAVNSDHNLSQHFGFYESPIISVWDGSSIYHTFFGGIGHFFLNQTADQATVYKMVTAQGRNDGMPFIEDVATLLENSSGQYQEVVSQDPIPGGLLHGASVDFIPNLSVASHFQGTENSVVNLSTFTDGEKELIGYIYGGIEATFPLPCYPSHGTIATNTLYSVYLSKGPWPNLVPASTATEASGVYPHNTAAVQPAAPNSGPPVYTPPNPCATAPIGLTKLPPKSVKKPIQGNQR</sequence>
<feature type="signal peptide" evidence="2">
    <location>
        <begin position="1"/>
        <end position="38"/>
    </location>
</feature>
<reference evidence="4" key="2">
    <citation type="submission" date="2019-02" db="EMBL/GenBank/DDBJ databases">
        <title>Granulicella sibirica sp. nov., a psychrotolerant acidobacterium isolated from an organic soil layer in forested tundra, West Siberia.</title>
        <authorList>
            <person name="Oshkin I.Y."/>
            <person name="Kulichevskaya I.S."/>
            <person name="Rijpstra W.I.C."/>
            <person name="Sinninghe Damste J.S."/>
            <person name="Rakitin A.L."/>
            <person name="Ravin N.V."/>
            <person name="Dedysh S.N."/>
        </authorList>
    </citation>
    <scope>NUCLEOTIDE SEQUENCE [LARGE SCALE GENOMIC DNA]</scope>
    <source>
        <strain evidence="4">AF10</strain>
    </source>
</reference>
<evidence type="ECO:0000313" key="3">
    <source>
        <dbReference type="EMBL" id="RXH58268.1"/>
    </source>
</evidence>
<accession>A0A4Q0T808</accession>
<feature type="compositionally biased region" description="Pro residues" evidence="1">
    <location>
        <begin position="534"/>
        <end position="544"/>
    </location>
</feature>
<dbReference type="OrthoDB" id="5526825at2"/>
<evidence type="ECO:0000256" key="2">
    <source>
        <dbReference type="SAM" id="SignalP"/>
    </source>
</evidence>
<feature type="region of interest" description="Disordered" evidence="1">
    <location>
        <begin position="531"/>
        <end position="569"/>
    </location>
</feature>
<feature type="chain" id="PRO_5020416204" evidence="2">
    <location>
        <begin position="39"/>
        <end position="569"/>
    </location>
</feature>
<dbReference type="EMBL" id="RDSM01000001">
    <property type="protein sequence ID" value="RXH58268.1"/>
    <property type="molecule type" value="Genomic_DNA"/>
</dbReference>
<keyword evidence="2" id="KW-0732">Signal</keyword>
<evidence type="ECO:0000256" key="1">
    <source>
        <dbReference type="SAM" id="MobiDB-lite"/>
    </source>
</evidence>
<name>A0A4Q0T808_9BACT</name>
<organism evidence="3 4">
    <name type="scientific">Granulicella sibirica</name>
    <dbReference type="NCBI Taxonomy" id="2479048"/>
    <lineage>
        <taxon>Bacteria</taxon>
        <taxon>Pseudomonadati</taxon>
        <taxon>Acidobacteriota</taxon>
        <taxon>Terriglobia</taxon>
        <taxon>Terriglobales</taxon>
        <taxon>Acidobacteriaceae</taxon>
        <taxon>Granulicella</taxon>
    </lineage>
</organism>
<dbReference type="RefSeq" id="WP_128912290.1">
    <property type="nucleotide sequence ID" value="NZ_RDSM01000001.1"/>
</dbReference>
<dbReference type="AlphaFoldDB" id="A0A4Q0T808"/>
<keyword evidence="4" id="KW-1185">Reference proteome</keyword>